<dbReference type="EMBL" id="QFNN01000007">
    <property type="protein sequence ID" value="PZO91585.1"/>
    <property type="molecule type" value="Genomic_DNA"/>
</dbReference>
<keyword evidence="1" id="KW-0732">Signal</keyword>
<reference evidence="2 3" key="1">
    <citation type="submission" date="2017-08" db="EMBL/GenBank/DDBJ databases">
        <title>Infants hospitalized years apart are colonized by the same room-sourced microbial strains.</title>
        <authorList>
            <person name="Brooks B."/>
            <person name="Olm M.R."/>
            <person name="Firek B.A."/>
            <person name="Baker R."/>
            <person name="Thomas B.C."/>
            <person name="Morowitz M.J."/>
            <person name="Banfield J.F."/>
        </authorList>
    </citation>
    <scope>NUCLEOTIDE SEQUENCE [LARGE SCALE GENOMIC DNA]</scope>
    <source>
        <strain evidence="2">S2_018_000_R2_101</strain>
    </source>
</reference>
<comment type="caution">
    <text evidence="2">The sequence shown here is derived from an EMBL/GenBank/DDBJ whole genome shotgun (WGS) entry which is preliminary data.</text>
</comment>
<evidence type="ECO:0008006" key="4">
    <source>
        <dbReference type="Google" id="ProtNLM"/>
    </source>
</evidence>
<feature type="signal peptide" evidence="1">
    <location>
        <begin position="1"/>
        <end position="25"/>
    </location>
</feature>
<evidence type="ECO:0000256" key="1">
    <source>
        <dbReference type="SAM" id="SignalP"/>
    </source>
</evidence>
<feature type="chain" id="PRO_5016165762" description="DUF2927 domain-containing protein" evidence="1">
    <location>
        <begin position="26"/>
        <end position="308"/>
    </location>
</feature>
<accession>A0A2W5C8R5</accession>
<gene>
    <name evidence="2" type="ORF">DI623_02770</name>
</gene>
<proteinExistence type="predicted"/>
<protein>
    <recommendedName>
        <fullName evidence="4">DUF2927 domain-containing protein</fullName>
    </recommendedName>
</protein>
<dbReference type="Proteomes" id="UP000249066">
    <property type="component" value="Unassembled WGS sequence"/>
</dbReference>
<name>A0A2W5C8R5_9SPHN</name>
<organism evidence="2 3">
    <name type="scientific">Sphingomonas sanxanigenens</name>
    <dbReference type="NCBI Taxonomy" id="397260"/>
    <lineage>
        <taxon>Bacteria</taxon>
        <taxon>Pseudomonadati</taxon>
        <taxon>Pseudomonadota</taxon>
        <taxon>Alphaproteobacteria</taxon>
        <taxon>Sphingomonadales</taxon>
        <taxon>Sphingomonadaceae</taxon>
        <taxon>Sphingomonas</taxon>
    </lineage>
</organism>
<dbReference type="AlphaFoldDB" id="A0A2W5C8R5"/>
<evidence type="ECO:0000313" key="3">
    <source>
        <dbReference type="Proteomes" id="UP000249066"/>
    </source>
</evidence>
<sequence length="308" mass="32821">MDVNAFRRCAPLLATLLFSYAPASAQQQGPAPQAEDEAIVVTGRAEEEARLKEQARAFVRGVEAAPVDGQVGRWNSPICPTIRGVNAQIGAIVATRIRAVARSVGAPVATGKCKTNILVSFTGDAKALVDAMRARRGGLLADVPAPEREVLRSAEAPVRWWYTTLTDEADGGSIGSEHPALALQGMDVSTAGRDRTVSRYTSSLIKSSVKVNINTAVILVDVNKAEGHKLDSVADYVAFVALSRIRVGMAPPDAPSILGMFRDGPGGSPTLSRWDSAYLEALYETQADRAASVQRRNIAGRMARKVIE</sequence>
<evidence type="ECO:0000313" key="2">
    <source>
        <dbReference type="EMBL" id="PZO91585.1"/>
    </source>
</evidence>